<dbReference type="GO" id="GO:0005737">
    <property type="term" value="C:cytoplasm"/>
    <property type="evidence" value="ECO:0007669"/>
    <property type="project" value="TreeGrafter"/>
</dbReference>
<dbReference type="PANTHER" id="PTHR45615">
    <property type="entry name" value="MYOSIN HEAVY CHAIN, NON-MUSCLE"/>
    <property type="match status" value="1"/>
</dbReference>
<feature type="compositionally biased region" description="Polar residues" evidence="2">
    <location>
        <begin position="697"/>
        <end position="719"/>
    </location>
</feature>
<dbReference type="GO" id="GO:0051015">
    <property type="term" value="F:actin filament binding"/>
    <property type="evidence" value="ECO:0007669"/>
    <property type="project" value="TreeGrafter"/>
</dbReference>
<proteinExistence type="predicted"/>
<evidence type="ECO:0000313" key="4">
    <source>
        <dbReference type="Proteomes" id="UP001438707"/>
    </source>
</evidence>
<organism evidence="3 4">
    <name type="scientific">Apatococcus lobatus</name>
    <dbReference type="NCBI Taxonomy" id="904363"/>
    <lineage>
        <taxon>Eukaryota</taxon>
        <taxon>Viridiplantae</taxon>
        <taxon>Chlorophyta</taxon>
        <taxon>core chlorophytes</taxon>
        <taxon>Trebouxiophyceae</taxon>
        <taxon>Chlorellales</taxon>
        <taxon>Chlorellaceae</taxon>
        <taxon>Apatococcus</taxon>
    </lineage>
</organism>
<reference evidence="3 4" key="1">
    <citation type="journal article" date="2024" name="Nat. Commun.">
        <title>Phylogenomics reveals the evolutionary origins of lichenization in chlorophyte algae.</title>
        <authorList>
            <person name="Puginier C."/>
            <person name="Libourel C."/>
            <person name="Otte J."/>
            <person name="Skaloud P."/>
            <person name="Haon M."/>
            <person name="Grisel S."/>
            <person name="Petersen M."/>
            <person name="Berrin J.G."/>
            <person name="Delaux P.M."/>
            <person name="Dal Grande F."/>
            <person name="Keller J."/>
        </authorList>
    </citation>
    <scope>NUCLEOTIDE SEQUENCE [LARGE SCALE GENOMIC DNA]</scope>
    <source>
        <strain evidence="3 4">SAG 2145</strain>
    </source>
</reference>
<keyword evidence="1" id="KW-0175">Coiled coil</keyword>
<feature type="coiled-coil region" evidence="1">
    <location>
        <begin position="815"/>
        <end position="849"/>
    </location>
</feature>
<comment type="caution">
    <text evidence="3">The sequence shown here is derived from an EMBL/GenBank/DDBJ whole genome shotgun (WGS) entry which is preliminary data.</text>
</comment>
<feature type="region of interest" description="Disordered" evidence="2">
    <location>
        <begin position="661"/>
        <end position="784"/>
    </location>
</feature>
<accession>A0AAW1S3P9</accession>
<feature type="compositionally biased region" description="Low complexity" evidence="2">
    <location>
        <begin position="115"/>
        <end position="131"/>
    </location>
</feature>
<feature type="coiled-coil region" evidence="1">
    <location>
        <begin position="461"/>
        <end position="568"/>
    </location>
</feature>
<dbReference type="GO" id="GO:0016460">
    <property type="term" value="C:myosin II complex"/>
    <property type="evidence" value="ECO:0007669"/>
    <property type="project" value="TreeGrafter"/>
</dbReference>
<feature type="compositionally biased region" description="Acidic residues" evidence="2">
    <location>
        <begin position="148"/>
        <end position="161"/>
    </location>
</feature>
<keyword evidence="4" id="KW-1185">Reference proteome</keyword>
<dbReference type="EMBL" id="JALJOS010000004">
    <property type="protein sequence ID" value="KAK9840242.1"/>
    <property type="molecule type" value="Genomic_DNA"/>
</dbReference>
<feature type="region of interest" description="Disordered" evidence="2">
    <location>
        <begin position="319"/>
        <end position="370"/>
    </location>
</feature>
<protein>
    <submittedName>
        <fullName evidence="3">Uncharacterized protein</fullName>
    </submittedName>
</protein>
<dbReference type="PANTHER" id="PTHR45615:SF40">
    <property type="entry name" value="MYOSIN HEAVY CHAIN, NON-MUSCLE"/>
    <property type="match status" value="1"/>
</dbReference>
<gene>
    <name evidence="3" type="ORF">WJX74_006075</name>
</gene>
<feature type="compositionally biased region" description="Polar residues" evidence="2">
    <location>
        <begin position="758"/>
        <end position="782"/>
    </location>
</feature>
<dbReference type="GO" id="GO:0032982">
    <property type="term" value="C:myosin filament"/>
    <property type="evidence" value="ECO:0007669"/>
    <property type="project" value="TreeGrafter"/>
</dbReference>
<feature type="region of interest" description="Disordered" evidence="2">
    <location>
        <begin position="112"/>
        <end position="169"/>
    </location>
</feature>
<feature type="coiled-coil region" evidence="1">
    <location>
        <begin position="36"/>
        <end position="91"/>
    </location>
</feature>
<evidence type="ECO:0000256" key="2">
    <source>
        <dbReference type="SAM" id="MobiDB-lite"/>
    </source>
</evidence>
<dbReference type="GO" id="GO:0000146">
    <property type="term" value="F:microfilament motor activity"/>
    <property type="evidence" value="ECO:0007669"/>
    <property type="project" value="TreeGrafter"/>
</dbReference>
<feature type="region of interest" description="Disordered" evidence="2">
    <location>
        <begin position="248"/>
        <end position="273"/>
    </location>
</feature>
<evidence type="ECO:0000256" key="1">
    <source>
        <dbReference type="SAM" id="Coils"/>
    </source>
</evidence>
<evidence type="ECO:0000313" key="3">
    <source>
        <dbReference type="EMBL" id="KAK9840242.1"/>
    </source>
</evidence>
<name>A0AAW1S3P9_9CHLO</name>
<sequence length="1321" mass="142471">MNKQERAIKGMQPQMLVSHLSPQTVAREKSGRAEDVERLEAAITRAQAMAGRADTETSKLQQQLAMRMRQLKDLQGTNSELLAMHARLQQDHAGTLAQLSEMERTVSAWTAIMSPQETPRTQRARRQAGQGRSTGDYPAGSQSGSDLDTSDQEGEDAEAGTEAEASTDASELFAAKGQEHALTRMRWKDQPHTAHDYLDAFADFKEGLEGQTMARSQGPAQQLPPRPGSQGRSERMEALTLHSAGTLTANSRTQSLEPQTAAITPQSSHTDRTLKRAAKRAMRKAEFEAAEMRGQVEGNAASAAGVIAAEGMAGALPDPEVAEGGALRGSSQAEGAGPSVPALSGLLGANNAASTPPAAPKKAAVPQPKFEATSRLVTSLDERLQAMTESSRRLRSERDGAIERLRISQLRATELEESIIKHKMQAAGHLQVKEALQSSLDEATIFKEAAEAELAKVLPQLEEHLSRIAQLEKSLASASQHEVGLQAIVRKADALAAANAVLEAERARLRKELAEVQQKLSAKVVETSDSSEQIDKLSARLTQLTQHLNDSEHDLFQLKDEKAKLDKLATELGIKCESQKGLIQELLHKLAWSDFLLAGINQDDAQQQIADLEGQMLQNRATLAQKATEETEKQQLAAEAADLRSQLVLLAAALSKVQDAQGSPRLSRIGLPGNEESRSASASPRQKEGEPVARSSPRISDTGQAASGSQGAITQTGTRMQPRIKSRRNGLAGGPASLATGAAENSRRASVLPKGAQGANSTSGSRKNSILPETSPESTSRGSVLETAPHRMSIVTNASSPAAPPSAFGDVATVLQLQLDRTAGLQDRVDELESQMTLAYQHVRQLQGQLKEAAAVTAPPGKQAWDAQAKTMDLDLQATRKRLNRQLERCSKLEQAYRDRNAQLAAKKAADAETAAAEASASAADAAAPSVLPKSDETLVEIMLATHMDHVAAAQPFWMRVKLAITNHFCHRLRVRVQLLEAELATAQTEAGQKEAELLRDARAREEEICIWADELQGGVEAWVPDLQAQLTALRQELKACKTQAMGELATRIEDACSQLDSEALRIRGLTDVGCQIEDAQMATWLDFVAALPKGRPPNPMSRAQLVQALVGALLQRLDLVARRSFPPVDTVFTALVDYFQASGAISRDEDLRRHDGVMARMICSARMYQNDPKVTVLCRLVGLEGTPLPIRCWPFLIQALACLQGLFVDLWPGIVQAWTSPDGAEIPLSCAIDVLGNVYNTNTPTSHASVLRYMNSLSRSSELGMSVSLDPLLLELLDDCAAGKCPVEPMECPRRITDGSLGNVKNMMGLAASPRSPRKS</sequence>
<feature type="compositionally biased region" description="Low complexity" evidence="2">
    <location>
        <begin position="342"/>
        <end position="369"/>
    </location>
</feature>
<feature type="region of interest" description="Disordered" evidence="2">
    <location>
        <begin position="211"/>
        <end position="234"/>
    </location>
</feature>
<dbReference type="Proteomes" id="UP001438707">
    <property type="component" value="Unassembled WGS sequence"/>
</dbReference>
<feature type="compositionally biased region" description="Polar residues" evidence="2">
    <location>
        <begin position="248"/>
        <end position="268"/>
    </location>
</feature>
<feature type="coiled-coil region" evidence="1">
    <location>
        <begin position="970"/>
        <end position="997"/>
    </location>
</feature>